<name>A0A6H1TZU3_9CYAN</name>
<dbReference type="Proteomes" id="UP000500857">
    <property type="component" value="Chromosome"/>
</dbReference>
<dbReference type="AlphaFoldDB" id="A0A6H1TZU3"/>
<evidence type="ECO:0000313" key="1">
    <source>
        <dbReference type="EMBL" id="QIZ72138.1"/>
    </source>
</evidence>
<keyword evidence="2" id="KW-1185">Reference proteome</keyword>
<sequence>MIVWGELKSVGVVADRQSRGPRSPIAPRRTAIAGRGIEREIHLIENDGETCNGTVPFTGDPARHFL</sequence>
<proteinExistence type="predicted"/>
<protein>
    <submittedName>
        <fullName evidence="1">Uncharacterized protein</fullName>
    </submittedName>
</protein>
<gene>
    <name evidence="1" type="ORF">HCG48_17485</name>
</gene>
<dbReference type="RefSeq" id="WP_168570288.1">
    <property type="nucleotide sequence ID" value="NZ_CP051167.1"/>
</dbReference>
<dbReference type="EMBL" id="CP051167">
    <property type="protein sequence ID" value="QIZ72138.1"/>
    <property type="molecule type" value="Genomic_DNA"/>
</dbReference>
<evidence type="ECO:0000313" key="2">
    <source>
        <dbReference type="Proteomes" id="UP000500857"/>
    </source>
</evidence>
<dbReference type="KEGG" id="oxy:HCG48_17485"/>
<accession>A0A6H1TZU3</accession>
<reference evidence="1 2" key="1">
    <citation type="submission" date="2020-04" db="EMBL/GenBank/DDBJ databases">
        <authorList>
            <person name="Basu S."/>
            <person name="Maruthanayagam V."/>
            <person name="Chakraborty S."/>
            <person name="Pramanik A."/>
            <person name="Mukherjee J."/>
            <person name="Brink B."/>
        </authorList>
    </citation>
    <scope>NUCLEOTIDE SEQUENCE [LARGE SCALE GENOMIC DNA]</scope>
    <source>
        <strain evidence="1 2">AP17</strain>
    </source>
</reference>
<organism evidence="1 2">
    <name type="scientific">Oxynema aestuarii AP17</name>
    <dbReference type="NCBI Taxonomy" id="2064643"/>
    <lineage>
        <taxon>Bacteria</taxon>
        <taxon>Bacillati</taxon>
        <taxon>Cyanobacteriota</taxon>
        <taxon>Cyanophyceae</taxon>
        <taxon>Oscillatoriophycideae</taxon>
        <taxon>Oscillatoriales</taxon>
        <taxon>Oscillatoriaceae</taxon>
        <taxon>Oxynema</taxon>
        <taxon>Oxynema aestuarii</taxon>
    </lineage>
</organism>